<feature type="compositionally biased region" description="Polar residues" evidence="1">
    <location>
        <begin position="217"/>
        <end position="227"/>
    </location>
</feature>
<organism evidence="2 3">
    <name type="scientific">Colletotrichum simmondsii</name>
    <dbReference type="NCBI Taxonomy" id="703756"/>
    <lineage>
        <taxon>Eukaryota</taxon>
        <taxon>Fungi</taxon>
        <taxon>Dikarya</taxon>
        <taxon>Ascomycota</taxon>
        <taxon>Pezizomycotina</taxon>
        <taxon>Sordariomycetes</taxon>
        <taxon>Hypocreomycetidae</taxon>
        <taxon>Glomerellales</taxon>
        <taxon>Glomerellaceae</taxon>
        <taxon>Colletotrichum</taxon>
        <taxon>Colletotrichum acutatum species complex</taxon>
    </lineage>
</organism>
<dbReference type="AlphaFoldDB" id="A0A135TJK0"/>
<dbReference type="EMBL" id="JFBX01000134">
    <property type="protein sequence ID" value="KXH48331.1"/>
    <property type="molecule type" value="Genomic_DNA"/>
</dbReference>
<evidence type="ECO:0000313" key="3">
    <source>
        <dbReference type="Proteomes" id="UP000070328"/>
    </source>
</evidence>
<dbReference type="Proteomes" id="UP000070328">
    <property type="component" value="Unassembled WGS sequence"/>
</dbReference>
<name>A0A135TJK0_9PEZI</name>
<reference evidence="2 3" key="1">
    <citation type="submission" date="2014-02" db="EMBL/GenBank/DDBJ databases">
        <title>The genome sequence of Colletotrichum simmondsii CBS122122.</title>
        <authorList>
            <person name="Baroncelli R."/>
            <person name="Thon M.R."/>
        </authorList>
    </citation>
    <scope>NUCLEOTIDE SEQUENCE [LARGE SCALE GENOMIC DNA]</scope>
    <source>
        <strain evidence="2 3">CBS122122</strain>
    </source>
</reference>
<evidence type="ECO:0000256" key="1">
    <source>
        <dbReference type="SAM" id="MobiDB-lite"/>
    </source>
</evidence>
<evidence type="ECO:0000313" key="2">
    <source>
        <dbReference type="EMBL" id="KXH48331.1"/>
    </source>
</evidence>
<protein>
    <submittedName>
        <fullName evidence="2">Uncharacterized protein</fullName>
    </submittedName>
</protein>
<feature type="region of interest" description="Disordered" evidence="1">
    <location>
        <begin position="213"/>
        <end position="246"/>
    </location>
</feature>
<proteinExistence type="predicted"/>
<gene>
    <name evidence="2" type="ORF">CSIM01_10278</name>
</gene>
<sequence length="246" mass="27146">MGFPIVLINLGVLDWAELPSSKRCSPLLQLAVPRQANLAQYTNTHVKVVHFVFPMIFPGQDRLSPHAIVGGRLHGVVSWGRRCAQPIVQPMILVAVAHVNPGFWSSQAPPKTRIAPVPTGLLDPTAKLRSAKRVCQAEETIMPSITSAMHYIRNEPARSPPNGRRSGRQFSSAAAKPLLMQNLASQMAIRLLGTNQKCRIEPPAGYNLSLAEESQHPYKQNSKQANRAIQRRHGDNRSPCSPLFHQ</sequence>
<accession>A0A135TJK0</accession>
<keyword evidence="3" id="KW-1185">Reference proteome</keyword>
<comment type="caution">
    <text evidence="2">The sequence shown here is derived from an EMBL/GenBank/DDBJ whole genome shotgun (WGS) entry which is preliminary data.</text>
</comment>